<evidence type="ECO:0000313" key="11">
    <source>
        <dbReference type="EMBL" id="OGL74515.1"/>
    </source>
</evidence>
<dbReference type="AlphaFoldDB" id="A0A1F7U8C0"/>
<dbReference type="NCBIfam" id="TIGR01068">
    <property type="entry name" value="thioredoxin"/>
    <property type="match status" value="1"/>
</dbReference>
<dbReference type="Gene3D" id="3.40.30.10">
    <property type="entry name" value="Glutaredoxin"/>
    <property type="match status" value="1"/>
</dbReference>
<dbReference type="GO" id="GO:0005829">
    <property type="term" value="C:cytosol"/>
    <property type="evidence" value="ECO:0007669"/>
    <property type="project" value="TreeGrafter"/>
</dbReference>
<dbReference type="PROSITE" id="PS00194">
    <property type="entry name" value="THIOREDOXIN_1"/>
    <property type="match status" value="1"/>
</dbReference>
<dbReference type="PRINTS" id="PR00421">
    <property type="entry name" value="THIOREDOXIN"/>
</dbReference>
<accession>A0A1F7U8C0</accession>
<evidence type="ECO:0000256" key="1">
    <source>
        <dbReference type="ARBA" id="ARBA00008987"/>
    </source>
</evidence>
<dbReference type="PANTHER" id="PTHR45663">
    <property type="entry name" value="GEO12009P1"/>
    <property type="match status" value="1"/>
</dbReference>
<proteinExistence type="inferred from homology"/>
<evidence type="ECO:0000256" key="2">
    <source>
        <dbReference type="ARBA" id="ARBA00022448"/>
    </source>
</evidence>
<keyword evidence="4 9" id="KW-1015">Disulfide bond</keyword>
<gene>
    <name evidence="11" type="ORF">A3C96_01620</name>
</gene>
<dbReference type="InterPro" id="IPR036249">
    <property type="entry name" value="Thioredoxin-like_sf"/>
</dbReference>
<keyword evidence="3" id="KW-0249">Electron transport</keyword>
<evidence type="ECO:0000313" key="12">
    <source>
        <dbReference type="Proteomes" id="UP000177088"/>
    </source>
</evidence>
<feature type="site" description="Contributes to redox potential value" evidence="8">
    <location>
        <position position="32"/>
    </location>
</feature>
<reference evidence="11 12" key="1">
    <citation type="journal article" date="2016" name="Nat. Commun.">
        <title>Thousands of microbial genomes shed light on interconnected biogeochemical processes in an aquifer system.</title>
        <authorList>
            <person name="Anantharaman K."/>
            <person name="Brown C.T."/>
            <person name="Hug L.A."/>
            <person name="Sharon I."/>
            <person name="Castelle C.J."/>
            <person name="Probst A.J."/>
            <person name="Thomas B.C."/>
            <person name="Singh A."/>
            <person name="Wilkins M.J."/>
            <person name="Karaoz U."/>
            <person name="Brodie E.L."/>
            <person name="Williams K.H."/>
            <person name="Hubbard S.S."/>
            <person name="Banfield J.F."/>
        </authorList>
    </citation>
    <scope>NUCLEOTIDE SEQUENCE [LARGE SCALE GENOMIC DNA]</scope>
</reference>
<feature type="active site" description="Nucleophile" evidence="8">
    <location>
        <position position="30"/>
    </location>
</feature>
<dbReference type="CDD" id="cd02947">
    <property type="entry name" value="TRX_family"/>
    <property type="match status" value="1"/>
</dbReference>
<dbReference type="InterPro" id="IPR013766">
    <property type="entry name" value="Thioredoxin_domain"/>
</dbReference>
<dbReference type="GO" id="GO:0045454">
    <property type="term" value="P:cell redox homeostasis"/>
    <property type="evidence" value="ECO:0007669"/>
    <property type="project" value="TreeGrafter"/>
</dbReference>
<comment type="similarity">
    <text evidence="1 7">Belongs to the thioredoxin family.</text>
</comment>
<name>A0A1F7U8C0_9BACT</name>
<evidence type="ECO:0000256" key="3">
    <source>
        <dbReference type="ARBA" id="ARBA00022982"/>
    </source>
</evidence>
<feature type="domain" description="Thioredoxin" evidence="10">
    <location>
        <begin position="1"/>
        <end position="106"/>
    </location>
</feature>
<dbReference type="Proteomes" id="UP000177088">
    <property type="component" value="Unassembled WGS sequence"/>
</dbReference>
<protein>
    <recommendedName>
        <fullName evidence="6 7">Thioredoxin</fullName>
    </recommendedName>
</protein>
<dbReference type="SUPFAM" id="SSF52833">
    <property type="entry name" value="Thioredoxin-like"/>
    <property type="match status" value="1"/>
</dbReference>
<evidence type="ECO:0000256" key="9">
    <source>
        <dbReference type="PIRSR" id="PIRSR000077-4"/>
    </source>
</evidence>
<dbReference type="Pfam" id="PF00085">
    <property type="entry name" value="Thioredoxin"/>
    <property type="match status" value="1"/>
</dbReference>
<dbReference type="PANTHER" id="PTHR45663:SF11">
    <property type="entry name" value="GEO12009P1"/>
    <property type="match status" value="1"/>
</dbReference>
<feature type="active site" description="Nucleophile" evidence="8">
    <location>
        <position position="33"/>
    </location>
</feature>
<evidence type="ECO:0000256" key="7">
    <source>
        <dbReference type="PIRNR" id="PIRNR000077"/>
    </source>
</evidence>
<dbReference type="InterPro" id="IPR005746">
    <property type="entry name" value="Thioredoxin"/>
</dbReference>
<dbReference type="GO" id="GO:0015035">
    <property type="term" value="F:protein-disulfide reductase activity"/>
    <property type="evidence" value="ECO:0007669"/>
    <property type="project" value="UniProtKB-UniRule"/>
</dbReference>
<evidence type="ECO:0000256" key="5">
    <source>
        <dbReference type="ARBA" id="ARBA00023284"/>
    </source>
</evidence>
<evidence type="ECO:0000256" key="4">
    <source>
        <dbReference type="ARBA" id="ARBA00023157"/>
    </source>
</evidence>
<dbReference type="PROSITE" id="PS51352">
    <property type="entry name" value="THIOREDOXIN_2"/>
    <property type="match status" value="1"/>
</dbReference>
<keyword evidence="2" id="KW-0813">Transport</keyword>
<sequence length="106" mass="11762">MPRIFTDANFRAEVLQSKEPVLVDFWAPWCGPCRMVGPVIEEISKELDGKGVRIGKVNVDENQSIAAEYGIMSIPTLMIFKNGQPVDQMVGVQAKDAIVDRLTRAN</sequence>
<feature type="site" description="Contributes to redox potential value" evidence="8">
    <location>
        <position position="31"/>
    </location>
</feature>
<comment type="caution">
    <text evidence="11">The sequence shown here is derived from an EMBL/GenBank/DDBJ whole genome shotgun (WGS) entry which is preliminary data.</text>
</comment>
<dbReference type="PIRSF" id="PIRSF000077">
    <property type="entry name" value="Thioredoxin"/>
    <property type="match status" value="1"/>
</dbReference>
<feature type="disulfide bond" description="Redox-active" evidence="9">
    <location>
        <begin position="30"/>
        <end position="33"/>
    </location>
</feature>
<evidence type="ECO:0000256" key="8">
    <source>
        <dbReference type="PIRSR" id="PIRSR000077-1"/>
    </source>
</evidence>
<evidence type="ECO:0000256" key="6">
    <source>
        <dbReference type="NCBIfam" id="TIGR01068"/>
    </source>
</evidence>
<dbReference type="FunFam" id="3.40.30.10:FF:000001">
    <property type="entry name" value="Thioredoxin"/>
    <property type="match status" value="1"/>
</dbReference>
<dbReference type="EMBL" id="MGEA01000020">
    <property type="protein sequence ID" value="OGL74515.1"/>
    <property type="molecule type" value="Genomic_DNA"/>
</dbReference>
<evidence type="ECO:0000259" key="10">
    <source>
        <dbReference type="PROSITE" id="PS51352"/>
    </source>
</evidence>
<organism evidence="11 12">
    <name type="scientific">Candidatus Uhrbacteria bacterium RIFCSPHIGHO2_02_FULL_60_10</name>
    <dbReference type="NCBI Taxonomy" id="1802392"/>
    <lineage>
        <taxon>Bacteria</taxon>
        <taxon>Candidatus Uhriibacteriota</taxon>
    </lineage>
</organism>
<keyword evidence="5 9" id="KW-0676">Redox-active center</keyword>
<dbReference type="InterPro" id="IPR017937">
    <property type="entry name" value="Thioredoxin_CS"/>
</dbReference>
<feature type="site" description="Deprotonates C-terminal active site Cys" evidence="8">
    <location>
        <position position="24"/>
    </location>
</feature>